<dbReference type="PANTHER" id="PTHR41324:SF1">
    <property type="entry name" value="DUF2232 DOMAIN-CONTAINING PROTEIN"/>
    <property type="match status" value="1"/>
</dbReference>
<dbReference type="Proteomes" id="UP001214898">
    <property type="component" value="Chromosome"/>
</dbReference>
<proteinExistence type="predicted"/>
<feature type="transmembrane region" description="Helical" evidence="1">
    <location>
        <begin position="211"/>
        <end position="232"/>
    </location>
</feature>
<dbReference type="InterPro" id="IPR018710">
    <property type="entry name" value="DUF2232"/>
</dbReference>
<gene>
    <name evidence="3" type="primary">yybS</name>
    <name evidence="3" type="ORF">P5633_03310</name>
    <name evidence="4" type="ORF">QL281_11950</name>
    <name evidence="2" type="ORF">SC09_Contig28orf00270</name>
</gene>
<evidence type="ECO:0000313" key="4">
    <source>
        <dbReference type="EMBL" id="WHM19661.1"/>
    </source>
</evidence>
<dbReference type="STRING" id="483913.AN935_20645"/>
<keyword evidence="1" id="KW-0812">Transmembrane</keyword>
<sequence>MKQTRALMEGAILISLFAIITLLVVYVPVIGTILLFALPLPMILYTIRHGLKLGIWMGAVSLPVVFIVGSFNGLIVAFMSACAGIAMGHFFKRKEPGHAIISGALIYMLSIVFYFVISIQFLGINIIDEAMTQYRQSLDMVETVAKQSGNAGQFEKQLKLMEEQLGIVQYLFPTAIVMVGVIFSFLSYLIAKPLLRRFSPDIPNLKPFRELKFPQSVVVLYLIIVMLSFLPLEKGQMLYSIALNGEFILGFLIFIQGLSFIFFYCHKKQYPKAAAVIAVILGFVHPVFMAAIRILGVLDMGFHIRNKVK</sequence>
<name>A0A0C3K224_BACIU</name>
<feature type="transmembrane region" description="Helical" evidence="1">
    <location>
        <begin position="275"/>
        <end position="296"/>
    </location>
</feature>
<organism evidence="2 5">
    <name type="scientific">Bacillus subtilis</name>
    <dbReference type="NCBI Taxonomy" id="1423"/>
    <lineage>
        <taxon>Bacteria</taxon>
        <taxon>Bacillati</taxon>
        <taxon>Bacillota</taxon>
        <taxon>Bacilli</taxon>
        <taxon>Bacillales</taxon>
        <taxon>Bacillaceae</taxon>
        <taxon>Bacillus</taxon>
    </lineage>
</organism>
<dbReference type="Proteomes" id="UP001229422">
    <property type="component" value="Chromosome"/>
</dbReference>
<accession>A0A0C3K224</accession>
<reference evidence="2 5" key="1">
    <citation type="submission" date="2014-12" db="EMBL/GenBank/DDBJ databases">
        <title>Comparative genome analysis of Bacillus coagulans HM-08, Clostridium butyricum HM-68, Bacillus subtilis HM-66 and Bacillus licheniformis BL-09.</title>
        <authorList>
            <person name="Zhang H."/>
        </authorList>
    </citation>
    <scope>NUCLEOTIDE SEQUENCE [LARGE SCALE GENOMIC DNA]</scope>
    <source>
        <strain evidence="2 5">HM-66</strain>
    </source>
</reference>
<evidence type="ECO:0000313" key="5">
    <source>
        <dbReference type="Proteomes" id="UP000032247"/>
    </source>
</evidence>
<reference evidence="4" key="3">
    <citation type="submission" date="2023-05" db="EMBL/GenBank/DDBJ databases">
        <title>Complete genome sequence of Bacillus subtilis SRCM117797 isolated from Soybean paste.</title>
        <authorList>
            <person name="Abraha H.B."/>
            <person name="Kim K.-P."/>
            <person name="Ryu M.-S."/>
            <person name="Jeong D.-Y."/>
        </authorList>
    </citation>
    <scope>NUCLEOTIDE SEQUENCE</scope>
    <source>
        <strain evidence="4">SRCM117797</strain>
    </source>
</reference>
<dbReference type="EMBL" id="CP120576">
    <property type="protein sequence ID" value="WEY85279.1"/>
    <property type="molecule type" value="Genomic_DNA"/>
</dbReference>
<keyword evidence="1" id="KW-0472">Membrane</keyword>
<feature type="transmembrane region" description="Helical" evidence="1">
    <location>
        <begin position="238"/>
        <end position="263"/>
    </location>
</feature>
<dbReference type="EMBL" id="JXBC01000006">
    <property type="protein sequence ID" value="KIU10096.1"/>
    <property type="molecule type" value="Genomic_DNA"/>
</dbReference>
<evidence type="ECO:0000256" key="1">
    <source>
        <dbReference type="SAM" id="Phobius"/>
    </source>
</evidence>
<dbReference type="PANTHER" id="PTHR41324">
    <property type="entry name" value="MEMBRANE PROTEIN-RELATED"/>
    <property type="match status" value="1"/>
</dbReference>
<reference evidence="3" key="2">
    <citation type="submission" date="2023-03" db="EMBL/GenBank/DDBJ databases">
        <title>Complete genome sequences of 52 Bacillus and Priestia strains isolated from West-African fermentations and 26 reference strains from the DSMZ collection.</title>
        <authorList>
            <person name="Wiedenbein E.S."/>
            <person name="Canoy T.S."/>
            <person name="Hui Y."/>
            <person name="Parkouda C."/>
            <person name="Dawende C."/>
            <person name="Ametefe E."/>
            <person name="Jespersen L."/>
            <person name="Nielsen D.S."/>
        </authorList>
    </citation>
    <scope>NUCLEOTIDE SEQUENCE</scope>
    <source>
        <strain evidence="3">PRO56</strain>
    </source>
</reference>
<feature type="transmembrane region" description="Helical" evidence="1">
    <location>
        <begin position="104"/>
        <end position="127"/>
    </location>
</feature>
<evidence type="ECO:0000313" key="3">
    <source>
        <dbReference type="EMBL" id="WEY85279.1"/>
    </source>
</evidence>
<feature type="transmembrane region" description="Helical" evidence="1">
    <location>
        <begin position="167"/>
        <end position="190"/>
    </location>
</feature>
<dbReference type="EMBL" id="CP125292">
    <property type="protein sequence ID" value="WHM19661.1"/>
    <property type="molecule type" value="Genomic_DNA"/>
</dbReference>
<protein>
    <submittedName>
        <fullName evidence="3">YybS family protein</fullName>
    </submittedName>
</protein>
<keyword evidence="1" id="KW-1133">Transmembrane helix</keyword>
<feature type="transmembrane region" description="Helical" evidence="1">
    <location>
        <begin position="50"/>
        <end position="68"/>
    </location>
</feature>
<dbReference type="Pfam" id="PF09991">
    <property type="entry name" value="DUF2232"/>
    <property type="match status" value="1"/>
</dbReference>
<dbReference type="RefSeq" id="WP_003226911.1">
    <property type="nucleotide sequence ID" value="NZ_AP024626.1"/>
</dbReference>
<feature type="transmembrane region" description="Helical" evidence="1">
    <location>
        <begin position="12"/>
        <end position="38"/>
    </location>
</feature>
<dbReference type="AlphaFoldDB" id="A0A0C3K224"/>
<evidence type="ECO:0000313" key="2">
    <source>
        <dbReference type="EMBL" id="KIU10096.1"/>
    </source>
</evidence>
<dbReference type="PATRIC" id="fig|1423.173.peg.3546"/>
<dbReference type="Proteomes" id="UP000032247">
    <property type="component" value="Unassembled WGS sequence"/>
</dbReference>